<dbReference type="GO" id="GO:0006869">
    <property type="term" value="P:lipid transport"/>
    <property type="evidence" value="ECO:0007669"/>
    <property type="project" value="UniProtKB-KW"/>
</dbReference>
<dbReference type="Pfam" id="PF01237">
    <property type="entry name" value="Oxysterol_BP"/>
    <property type="match status" value="1"/>
</dbReference>
<comment type="similarity">
    <text evidence="2">Belongs to the OSBP family.</text>
</comment>
<keyword evidence="3" id="KW-0445">Lipid transport</keyword>
<dbReference type="PANTHER" id="PTHR10972">
    <property type="entry name" value="OXYSTEROL-BINDING PROTEIN-RELATED"/>
    <property type="match status" value="1"/>
</dbReference>
<gene>
    <name evidence="4" type="ORF">L9F63_020340</name>
</gene>
<proteinExistence type="inferred from homology"/>
<evidence type="ECO:0000313" key="5">
    <source>
        <dbReference type="Proteomes" id="UP001233999"/>
    </source>
</evidence>
<accession>A0AAD8EDQ2</accession>
<name>A0AAD8EDQ2_DIPPU</name>
<protein>
    <recommendedName>
        <fullName evidence="3">Oxysterol-binding protein</fullName>
    </recommendedName>
</protein>
<dbReference type="GO" id="GO:0016020">
    <property type="term" value="C:membrane"/>
    <property type="evidence" value="ECO:0007669"/>
    <property type="project" value="TreeGrafter"/>
</dbReference>
<reference evidence="4" key="2">
    <citation type="submission" date="2023-05" db="EMBL/GenBank/DDBJ databases">
        <authorList>
            <person name="Fouks B."/>
        </authorList>
    </citation>
    <scope>NUCLEOTIDE SEQUENCE</scope>
    <source>
        <strain evidence="4">Stay&amp;Tobe</strain>
        <tissue evidence="4">Testes</tissue>
    </source>
</reference>
<organism evidence="4 5">
    <name type="scientific">Diploptera punctata</name>
    <name type="common">Pacific beetle cockroach</name>
    <dbReference type="NCBI Taxonomy" id="6984"/>
    <lineage>
        <taxon>Eukaryota</taxon>
        <taxon>Metazoa</taxon>
        <taxon>Ecdysozoa</taxon>
        <taxon>Arthropoda</taxon>
        <taxon>Hexapoda</taxon>
        <taxon>Insecta</taxon>
        <taxon>Pterygota</taxon>
        <taxon>Neoptera</taxon>
        <taxon>Polyneoptera</taxon>
        <taxon>Dictyoptera</taxon>
        <taxon>Blattodea</taxon>
        <taxon>Blaberoidea</taxon>
        <taxon>Blaberidae</taxon>
        <taxon>Diplopterinae</taxon>
        <taxon>Diploptera</taxon>
    </lineage>
</organism>
<evidence type="ECO:0000256" key="1">
    <source>
        <dbReference type="ARBA" id="ARBA00023121"/>
    </source>
</evidence>
<dbReference type="InterPro" id="IPR000648">
    <property type="entry name" value="Oxysterol-bd"/>
</dbReference>
<dbReference type="Gene3D" id="2.40.160.120">
    <property type="match status" value="1"/>
</dbReference>
<dbReference type="SUPFAM" id="SSF144000">
    <property type="entry name" value="Oxysterol-binding protein-like"/>
    <property type="match status" value="1"/>
</dbReference>
<keyword evidence="5" id="KW-1185">Reference proteome</keyword>
<sequence>IPDETTPLDRMLALVKWFLTSFHVGRSDTIAKKPYNPIIGETFLCSWRVKSESNSVPCKSDGKNNTNLNGNQAVSEDVKQENDVMNETVEVTYTAEQVSHHPPVTAFYVECPEKKMYLNASIWTKSNFSGMSIGVSMIGDLSLTLLDHGEQYDFSLPSAYARSIISVPWVELGGKVTINCPTTHYSTVIIFHAKPFYGGKVHEVTAELKNETGSIIYRVQGEWNSHYDFISSDGTIETIKVNEIPTYKKRVKSLSKQQENESRKLWHDVTNALKLGNIHAATDYKQRLEEKQRV</sequence>
<dbReference type="GO" id="GO:0005829">
    <property type="term" value="C:cytosol"/>
    <property type="evidence" value="ECO:0007669"/>
    <property type="project" value="TreeGrafter"/>
</dbReference>
<dbReference type="InterPro" id="IPR037239">
    <property type="entry name" value="OSBP_sf"/>
</dbReference>
<reference evidence="4" key="1">
    <citation type="journal article" date="2023" name="IScience">
        <title>Live-bearing cockroach genome reveals convergent evolutionary mechanisms linked to viviparity in insects and beyond.</title>
        <authorList>
            <person name="Fouks B."/>
            <person name="Harrison M.C."/>
            <person name="Mikhailova A.A."/>
            <person name="Marchal E."/>
            <person name="English S."/>
            <person name="Carruthers M."/>
            <person name="Jennings E.C."/>
            <person name="Chiamaka E.L."/>
            <person name="Frigard R.A."/>
            <person name="Pippel M."/>
            <person name="Attardo G.M."/>
            <person name="Benoit J.B."/>
            <person name="Bornberg-Bauer E."/>
            <person name="Tobe S.S."/>
        </authorList>
    </citation>
    <scope>NUCLEOTIDE SEQUENCE</scope>
    <source>
        <strain evidence="4">Stay&amp;Tobe</strain>
    </source>
</reference>
<dbReference type="PROSITE" id="PS01013">
    <property type="entry name" value="OSBP"/>
    <property type="match status" value="1"/>
</dbReference>
<dbReference type="EMBL" id="JASPKZ010007224">
    <property type="protein sequence ID" value="KAJ9586002.1"/>
    <property type="molecule type" value="Genomic_DNA"/>
</dbReference>
<evidence type="ECO:0000256" key="3">
    <source>
        <dbReference type="RuleBase" id="RU003845"/>
    </source>
</evidence>
<dbReference type="GO" id="GO:0032934">
    <property type="term" value="F:sterol binding"/>
    <property type="evidence" value="ECO:0007669"/>
    <property type="project" value="TreeGrafter"/>
</dbReference>
<dbReference type="Proteomes" id="UP001233999">
    <property type="component" value="Unassembled WGS sequence"/>
</dbReference>
<evidence type="ECO:0000256" key="2">
    <source>
        <dbReference type="RuleBase" id="RU003844"/>
    </source>
</evidence>
<evidence type="ECO:0000313" key="4">
    <source>
        <dbReference type="EMBL" id="KAJ9586002.1"/>
    </source>
</evidence>
<keyword evidence="3" id="KW-0813">Transport</keyword>
<comment type="caution">
    <text evidence="4">The sequence shown here is derived from an EMBL/GenBank/DDBJ whole genome shotgun (WGS) entry which is preliminary data.</text>
</comment>
<feature type="non-terminal residue" evidence="4">
    <location>
        <position position="294"/>
    </location>
</feature>
<dbReference type="InterPro" id="IPR018494">
    <property type="entry name" value="Oxysterol-bd_CS"/>
</dbReference>
<dbReference type="AlphaFoldDB" id="A0AAD8EDQ2"/>
<dbReference type="PANTHER" id="PTHR10972:SF141">
    <property type="entry name" value="OXYSTEROL-BINDING PROTEIN"/>
    <property type="match status" value="1"/>
</dbReference>
<keyword evidence="1" id="KW-0446">Lipid-binding</keyword>
<dbReference type="Gene3D" id="1.10.287.2720">
    <property type="match status" value="1"/>
</dbReference>
<dbReference type="Gene3D" id="6.10.140.1150">
    <property type="match status" value="1"/>
</dbReference>